<keyword evidence="7 9" id="KW-1133">Transmembrane helix</keyword>
<reference evidence="11 12" key="1">
    <citation type="submission" date="2015-04" db="EMBL/GenBank/DDBJ databases">
        <title>Complete genome sequence of Schizopora paradoxa KUC8140, a cosmopolitan wood degrader in East Asia.</title>
        <authorList>
            <consortium name="DOE Joint Genome Institute"/>
            <person name="Min B."/>
            <person name="Park H."/>
            <person name="Jang Y."/>
            <person name="Kim J.-J."/>
            <person name="Kim K.H."/>
            <person name="Pangilinan J."/>
            <person name="Lipzen A."/>
            <person name="Riley R."/>
            <person name="Grigoriev I.V."/>
            <person name="Spatafora J.W."/>
            <person name="Choi I.-G."/>
        </authorList>
    </citation>
    <scope>NUCLEOTIDE SEQUENCE [LARGE SCALE GENOMIC DNA]</scope>
    <source>
        <strain evidence="11 12">KUC8140</strain>
    </source>
</reference>
<gene>
    <name evidence="11" type="ORF">SCHPADRAFT_856354</name>
</gene>
<evidence type="ECO:0000256" key="3">
    <source>
        <dbReference type="ARBA" id="ARBA00009561"/>
    </source>
</evidence>
<protein>
    <submittedName>
        <fullName evidence="11">Dolichyl-diphosphooligosaccharide-protein glycotransferase</fullName>
    </submittedName>
</protein>
<feature type="transmembrane region" description="Helical" evidence="9">
    <location>
        <begin position="283"/>
        <end position="300"/>
    </location>
</feature>
<feature type="transmembrane region" description="Helical" evidence="9">
    <location>
        <begin position="247"/>
        <end position="271"/>
    </location>
</feature>
<evidence type="ECO:0000256" key="7">
    <source>
        <dbReference type="ARBA" id="ARBA00022989"/>
    </source>
</evidence>
<keyword evidence="5 10" id="KW-0732">Signal</keyword>
<dbReference type="PANTHER" id="PTHR12692">
    <property type="entry name" value="DOLICHYL-DIPHOSPHOOLIGOSACCHARIDE--PROTEIN GLYCOSYLTRANSFERASE-RELATED"/>
    <property type="match status" value="1"/>
</dbReference>
<comment type="similarity">
    <text evidence="3">Belongs to the OST3/OST6 family.</text>
</comment>
<evidence type="ECO:0000256" key="9">
    <source>
        <dbReference type="SAM" id="Phobius"/>
    </source>
</evidence>
<keyword evidence="8 9" id="KW-0472">Membrane</keyword>
<evidence type="ECO:0000256" key="1">
    <source>
        <dbReference type="ARBA" id="ARBA00002791"/>
    </source>
</evidence>
<dbReference type="InterPro" id="IPR021149">
    <property type="entry name" value="OligosaccharylTrfase_OST3/OST6"/>
</dbReference>
<comment type="function">
    <text evidence="1">Subunit of the oligosaccharyl transferase (OST) complex that catalyzes the initial transfer of a defined glycan (Glc(3)Man(9)GlcNAc(2) in eukaryotes) from the lipid carrier dolichol-pyrophosphate to an asparagine residue within an Asn-X-Ser/Thr consensus motif in nascent polypeptide chains, the first step in protein N-glycosylation. N-glycosylation occurs cotranslationally and the complex associates with the Sec61 complex at the channel-forming translocon complex that mediates protein translocation across the endoplasmic reticulum (ER). All subunits are required for a maximal enzyme activity.</text>
</comment>
<dbReference type="PANTHER" id="PTHR12692:SF0">
    <property type="entry name" value="GH11935P"/>
    <property type="match status" value="1"/>
</dbReference>
<keyword evidence="4 9" id="KW-0812">Transmembrane</keyword>
<proteinExistence type="inferred from homology"/>
<evidence type="ECO:0000256" key="2">
    <source>
        <dbReference type="ARBA" id="ARBA00004477"/>
    </source>
</evidence>
<dbReference type="STRING" id="27342.A0A0H2RMJ5"/>
<accession>A0A0H2RMJ5</accession>
<dbReference type="GO" id="GO:0018279">
    <property type="term" value="P:protein N-linked glycosylation via asparagine"/>
    <property type="evidence" value="ECO:0007669"/>
    <property type="project" value="TreeGrafter"/>
</dbReference>
<keyword evidence="11" id="KW-0808">Transferase</keyword>
<evidence type="ECO:0000256" key="8">
    <source>
        <dbReference type="ARBA" id="ARBA00023136"/>
    </source>
</evidence>
<dbReference type="FunCoup" id="A0A0H2RMJ5">
    <property type="interactions" value="218"/>
</dbReference>
<dbReference type="AlphaFoldDB" id="A0A0H2RMJ5"/>
<dbReference type="EMBL" id="KQ086020">
    <property type="protein sequence ID" value="KLO10678.1"/>
    <property type="molecule type" value="Genomic_DNA"/>
</dbReference>
<evidence type="ECO:0000256" key="5">
    <source>
        <dbReference type="ARBA" id="ARBA00022729"/>
    </source>
</evidence>
<dbReference type="SUPFAM" id="SSF52833">
    <property type="entry name" value="Thioredoxin-like"/>
    <property type="match status" value="1"/>
</dbReference>
<evidence type="ECO:0000256" key="10">
    <source>
        <dbReference type="SAM" id="SignalP"/>
    </source>
</evidence>
<evidence type="ECO:0000313" key="12">
    <source>
        <dbReference type="Proteomes" id="UP000053477"/>
    </source>
</evidence>
<feature type="chain" id="PRO_5005201853" evidence="10">
    <location>
        <begin position="18"/>
        <end position="316"/>
    </location>
</feature>
<dbReference type="GO" id="GO:0008250">
    <property type="term" value="C:oligosaccharyltransferase complex"/>
    <property type="evidence" value="ECO:0007669"/>
    <property type="project" value="TreeGrafter"/>
</dbReference>
<dbReference type="OrthoDB" id="67566at2759"/>
<keyword evidence="12" id="KW-1185">Reference proteome</keyword>
<sequence>MIKQFLWALLLVPFGLAASSSPHERLVQLADASSDGIIQLNDETFDLVTSSKRDWSVVLQLTAMDKKMRCSPCREFEPSFKAVSKAWKSVPKSERDKHFFATLDFADGEKIFRRLQIMAAPVVTFYPATEGPNKLANGKVDPFQYDFSNYGYDAKELATLMSQFTSVPIPYRVPIDWGFVLTFGATVLSCAVAARLILPVLVNKWTWAAITISTMLVMTSGFMFVRIRGMPYRTAEHTMVPGYQNQVGAEIWTVSSKYFILSSSFLVLIIGAPRQSNSNFQRGAVYIAVVIIVMMFSALIKDFKVKNGGYPFTYPF</sequence>
<dbReference type="InterPro" id="IPR036249">
    <property type="entry name" value="Thioredoxin-like_sf"/>
</dbReference>
<evidence type="ECO:0000256" key="4">
    <source>
        <dbReference type="ARBA" id="ARBA00022692"/>
    </source>
</evidence>
<dbReference type="Gene3D" id="3.40.30.10">
    <property type="entry name" value="Glutaredoxin"/>
    <property type="match status" value="1"/>
</dbReference>
<feature type="transmembrane region" description="Helical" evidence="9">
    <location>
        <begin position="205"/>
        <end position="227"/>
    </location>
</feature>
<feature type="transmembrane region" description="Helical" evidence="9">
    <location>
        <begin position="177"/>
        <end position="198"/>
    </location>
</feature>
<comment type="subcellular location">
    <subcellularLocation>
        <location evidence="2">Endoplasmic reticulum membrane</location>
        <topology evidence="2">Multi-pass membrane protein</topology>
    </subcellularLocation>
</comment>
<name>A0A0H2RMJ5_9AGAM</name>
<organism evidence="11 12">
    <name type="scientific">Schizopora paradoxa</name>
    <dbReference type="NCBI Taxonomy" id="27342"/>
    <lineage>
        <taxon>Eukaryota</taxon>
        <taxon>Fungi</taxon>
        <taxon>Dikarya</taxon>
        <taxon>Basidiomycota</taxon>
        <taxon>Agaricomycotina</taxon>
        <taxon>Agaricomycetes</taxon>
        <taxon>Hymenochaetales</taxon>
        <taxon>Schizoporaceae</taxon>
        <taxon>Schizopora</taxon>
    </lineage>
</organism>
<feature type="signal peptide" evidence="10">
    <location>
        <begin position="1"/>
        <end position="17"/>
    </location>
</feature>
<keyword evidence="6" id="KW-0256">Endoplasmic reticulum</keyword>
<dbReference type="InParanoid" id="A0A0H2RMJ5"/>
<dbReference type="Pfam" id="PF04756">
    <property type="entry name" value="OST3_OST6"/>
    <property type="match status" value="1"/>
</dbReference>
<evidence type="ECO:0000313" key="11">
    <source>
        <dbReference type="EMBL" id="KLO10678.1"/>
    </source>
</evidence>
<dbReference type="Proteomes" id="UP000053477">
    <property type="component" value="Unassembled WGS sequence"/>
</dbReference>
<dbReference type="GO" id="GO:0016740">
    <property type="term" value="F:transferase activity"/>
    <property type="evidence" value="ECO:0007669"/>
    <property type="project" value="UniProtKB-KW"/>
</dbReference>
<evidence type="ECO:0000256" key="6">
    <source>
        <dbReference type="ARBA" id="ARBA00022824"/>
    </source>
</evidence>